<name>A0A9R1WNG0_LACSA</name>
<evidence type="ECO:0000256" key="2">
    <source>
        <dbReference type="SAM" id="MobiDB-lite"/>
    </source>
</evidence>
<dbReference type="EMBL" id="NBSK02000001">
    <property type="protein sequence ID" value="KAJ0226848.1"/>
    <property type="molecule type" value="Genomic_DNA"/>
</dbReference>
<comment type="caution">
    <text evidence="3">The sequence shown here is derived from an EMBL/GenBank/DDBJ whole genome shotgun (WGS) entry which is preliminary data.</text>
</comment>
<accession>A0A9R1WNG0</accession>
<gene>
    <name evidence="3" type="ORF">LSAT_V11C100030680</name>
</gene>
<keyword evidence="1" id="KW-0175">Coiled coil</keyword>
<sequence>MDIVFDLEHKSAKKDLIIAKLDIRINELEKENSDRDSKISELEVNLGGLNALFSDLKHHLFQKFGDEFQPLSAEGETINASSSGPANPTSQSSSERATRPAPDANLDTFYNIHKIHENLKLFPSIQNHIYYKMFSK</sequence>
<feature type="region of interest" description="Disordered" evidence="2">
    <location>
        <begin position="72"/>
        <end position="103"/>
    </location>
</feature>
<dbReference type="AlphaFoldDB" id="A0A9R1WNG0"/>
<evidence type="ECO:0000256" key="1">
    <source>
        <dbReference type="SAM" id="Coils"/>
    </source>
</evidence>
<keyword evidence="4" id="KW-1185">Reference proteome</keyword>
<feature type="compositionally biased region" description="Polar residues" evidence="2">
    <location>
        <begin position="78"/>
        <end position="95"/>
    </location>
</feature>
<organism evidence="3 4">
    <name type="scientific">Lactuca sativa</name>
    <name type="common">Garden lettuce</name>
    <dbReference type="NCBI Taxonomy" id="4236"/>
    <lineage>
        <taxon>Eukaryota</taxon>
        <taxon>Viridiplantae</taxon>
        <taxon>Streptophyta</taxon>
        <taxon>Embryophyta</taxon>
        <taxon>Tracheophyta</taxon>
        <taxon>Spermatophyta</taxon>
        <taxon>Magnoliopsida</taxon>
        <taxon>eudicotyledons</taxon>
        <taxon>Gunneridae</taxon>
        <taxon>Pentapetalae</taxon>
        <taxon>asterids</taxon>
        <taxon>campanulids</taxon>
        <taxon>Asterales</taxon>
        <taxon>Asteraceae</taxon>
        <taxon>Cichorioideae</taxon>
        <taxon>Cichorieae</taxon>
        <taxon>Lactucinae</taxon>
        <taxon>Lactuca</taxon>
    </lineage>
</organism>
<evidence type="ECO:0000313" key="4">
    <source>
        <dbReference type="Proteomes" id="UP000235145"/>
    </source>
</evidence>
<dbReference type="Proteomes" id="UP000235145">
    <property type="component" value="Unassembled WGS sequence"/>
</dbReference>
<protein>
    <submittedName>
        <fullName evidence="3">Uncharacterized protein</fullName>
    </submittedName>
</protein>
<evidence type="ECO:0000313" key="3">
    <source>
        <dbReference type="EMBL" id="KAJ0226848.1"/>
    </source>
</evidence>
<reference evidence="3 4" key="1">
    <citation type="journal article" date="2017" name="Nat. Commun.">
        <title>Genome assembly with in vitro proximity ligation data and whole-genome triplication in lettuce.</title>
        <authorList>
            <person name="Reyes-Chin-Wo S."/>
            <person name="Wang Z."/>
            <person name="Yang X."/>
            <person name="Kozik A."/>
            <person name="Arikit S."/>
            <person name="Song C."/>
            <person name="Xia L."/>
            <person name="Froenicke L."/>
            <person name="Lavelle D.O."/>
            <person name="Truco M.J."/>
            <person name="Xia R."/>
            <person name="Zhu S."/>
            <person name="Xu C."/>
            <person name="Xu H."/>
            <person name="Xu X."/>
            <person name="Cox K."/>
            <person name="Korf I."/>
            <person name="Meyers B.C."/>
            <person name="Michelmore R.W."/>
        </authorList>
    </citation>
    <scope>NUCLEOTIDE SEQUENCE [LARGE SCALE GENOMIC DNA]</scope>
    <source>
        <strain evidence="4">cv. Salinas</strain>
        <tissue evidence="3">Seedlings</tissue>
    </source>
</reference>
<proteinExistence type="predicted"/>
<feature type="coiled-coil region" evidence="1">
    <location>
        <begin position="18"/>
        <end position="45"/>
    </location>
</feature>